<accession>A0A857JHV2</accession>
<dbReference type="Proteomes" id="UP000464524">
    <property type="component" value="Chromosome"/>
</dbReference>
<sequence length="200" mass="22699">MKAKIIKAGISLVVLSLAGCKLIPENETAAERQEVLHERNYCLYKTPEASVEQNCDVVYWLNYWLDGDEMTWAQRKAEIALLSDSPQDLLRKVLLCQGKDTPYQDKLRSQSWALSLIKEFDGGMQDMLSVMIYHPSQVLLESESAVVTLSKINGGQSTRIEEQQALVDQQRQQIEEQRSQIEQLLKIEASIMDNAKGDPK</sequence>
<dbReference type="EMBL" id="CP047656">
    <property type="protein sequence ID" value="QHJ10808.1"/>
    <property type="molecule type" value="Genomic_DNA"/>
</dbReference>
<keyword evidence="1" id="KW-0175">Coiled coil</keyword>
<evidence type="ECO:0000313" key="2">
    <source>
        <dbReference type="EMBL" id="QHJ10808.1"/>
    </source>
</evidence>
<keyword evidence="3" id="KW-1185">Reference proteome</keyword>
<dbReference type="KEGG" id="pmes:FX988_01029"/>
<feature type="coiled-coil region" evidence="1">
    <location>
        <begin position="160"/>
        <end position="187"/>
    </location>
</feature>
<organism evidence="2 3">
    <name type="scientific">Paraglaciecola mesophila</name>
    <dbReference type="NCBI Taxonomy" id="197222"/>
    <lineage>
        <taxon>Bacteria</taxon>
        <taxon>Pseudomonadati</taxon>
        <taxon>Pseudomonadota</taxon>
        <taxon>Gammaproteobacteria</taxon>
        <taxon>Alteromonadales</taxon>
        <taxon>Alteromonadaceae</taxon>
        <taxon>Paraglaciecola</taxon>
    </lineage>
</organism>
<dbReference type="AlphaFoldDB" id="A0A857JHV2"/>
<proteinExistence type="predicted"/>
<dbReference type="RefSeq" id="WP_160178626.1">
    <property type="nucleotide sequence ID" value="NZ_CP047656.1"/>
</dbReference>
<name>A0A857JHV2_9ALTE</name>
<gene>
    <name evidence="2" type="ORF">FX988_01029</name>
</gene>
<dbReference type="PROSITE" id="PS51257">
    <property type="entry name" value="PROKAR_LIPOPROTEIN"/>
    <property type="match status" value="1"/>
</dbReference>
<evidence type="ECO:0000313" key="3">
    <source>
        <dbReference type="Proteomes" id="UP000464524"/>
    </source>
</evidence>
<evidence type="ECO:0000256" key="1">
    <source>
        <dbReference type="SAM" id="Coils"/>
    </source>
</evidence>
<protein>
    <recommendedName>
        <fullName evidence="4">Two-component system QseEF-associated lipoprotein QseG</fullName>
    </recommendedName>
</protein>
<dbReference type="OrthoDB" id="6321769at2"/>
<evidence type="ECO:0008006" key="4">
    <source>
        <dbReference type="Google" id="ProtNLM"/>
    </source>
</evidence>
<reference evidence="2 3" key="1">
    <citation type="submission" date="2019-12" db="EMBL/GenBank/DDBJ databases">
        <title>Genome sequencing and assembly of endphytes of Porphyra tenera.</title>
        <authorList>
            <person name="Park J.M."/>
            <person name="Shin R."/>
            <person name="Jo S.H."/>
        </authorList>
    </citation>
    <scope>NUCLEOTIDE SEQUENCE [LARGE SCALE GENOMIC DNA]</scope>
    <source>
        <strain evidence="2 3">GPM4</strain>
    </source>
</reference>